<keyword evidence="1" id="KW-0732">Signal</keyword>
<dbReference type="RefSeq" id="WP_165906964.1">
    <property type="nucleotide sequence ID" value="NZ_SMAS01000011.1"/>
</dbReference>
<organism evidence="2 3">
    <name type="scientific">Providencia alcalifaciens</name>
    <dbReference type="NCBI Taxonomy" id="126385"/>
    <lineage>
        <taxon>Bacteria</taxon>
        <taxon>Pseudomonadati</taxon>
        <taxon>Pseudomonadota</taxon>
        <taxon>Gammaproteobacteria</taxon>
        <taxon>Enterobacterales</taxon>
        <taxon>Morganellaceae</taxon>
        <taxon>Providencia</taxon>
    </lineage>
</organism>
<evidence type="ECO:0000313" key="2">
    <source>
        <dbReference type="EMBL" id="TCT29688.1"/>
    </source>
</evidence>
<evidence type="ECO:0008006" key="4">
    <source>
        <dbReference type="Google" id="ProtNLM"/>
    </source>
</evidence>
<dbReference type="Proteomes" id="UP000295055">
    <property type="component" value="Unassembled WGS sequence"/>
</dbReference>
<protein>
    <recommendedName>
        <fullName evidence="4">Lipoprotein</fullName>
    </recommendedName>
</protein>
<comment type="caution">
    <text evidence="2">The sequence shown here is derived from an EMBL/GenBank/DDBJ whole genome shotgun (WGS) entry which is preliminary data.</text>
</comment>
<feature type="signal peptide" evidence="1">
    <location>
        <begin position="1"/>
        <end position="19"/>
    </location>
</feature>
<dbReference type="PROSITE" id="PS51257">
    <property type="entry name" value="PROKAR_LIPOPROTEIN"/>
    <property type="match status" value="1"/>
</dbReference>
<name>A0A4V2V369_9GAMM</name>
<accession>A0A4V2V369</accession>
<feature type="chain" id="PRO_5020695139" description="Lipoprotein" evidence="1">
    <location>
        <begin position="20"/>
        <end position="57"/>
    </location>
</feature>
<dbReference type="EMBL" id="SMAS01000011">
    <property type="protein sequence ID" value="TCT29688.1"/>
    <property type="molecule type" value="Genomic_DNA"/>
</dbReference>
<reference evidence="2 3" key="1">
    <citation type="submission" date="2019-03" db="EMBL/GenBank/DDBJ databases">
        <title>Genomic analyses of the natural microbiome of Caenorhabditis elegans.</title>
        <authorList>
            <person name="Samuel B."/>
        </authorList>
    </citation>
    <scope>NUCLEOTIDE SEQUENCE [LARGE SCALE GENOMIC DNA]</scope>
    <source>
        <strain evidence="2 3">JUb102</strain>
    </source>
</reference>
<sequence>MKILIATSLLLLIAGCSGSGGQMREPPKQDPYEGTVLNTIKENQQIYKEQQARKGHY</sequence>
<gene>
    <name evidence="2" type="ORF">EC835_11145</name>
</gene>
<evidence type="ECO:0000256" key="1">
    <source>
        <dbReference type="SAM" id="SignalP"/>
    </source>
</evidence>
<evidence type="ECO:0000313" key="3">
    <source>
        <dbReference type="Proteomes" id="UP000295055"/>
    </source>
</evidence>
<dbReference type="AlphaFoldDB" id="A0A4V2V369"/>
<proteinExistence type="predicted"/>